<dbReference type="PROSITE" id="PS50977">
    <property type="entry name" value="HTH_TETR_2"/>
    <property type="match status" value="1"/>
</dbReference>
<evidence type="ECO:0000256" key="2">
    <source>
        <dbReference type="PROSITE-ProRule" id="PRU00335"/>
    </source>
</evidence>
<gene>
    <name evidence="4" type="ORF">G3T36_06135</name>
</gene>
<organism evidence="4 5">
    <name type="scientific">Leifsonia tongyongensis</name>
    <dbReference type="NCBI Taxonomy" id="1268043"/>
    <lineage>
        <taxon>Bacteria</taxon>
        <taxon>Bacillati</taxon>
        <taxon>Actinomycetota</taxon>
        <taxon>Actinomycetes</taxon>
        <taxon>Micrococcales</taxon>
        <taxon>Microbacteriaceae</taxon>
        <taxon>Leifsonia</taxon>
    </lineage>
</organism>
<dbReference type="SUPFAM" id="SSF48498">
    <property type="entry name" value="Tetracyclin repressor-like, C-terminal domain"/>
    <property type="match status" value="1"/>
</dbReference>
<feature type="DNA-binding region" description="H-T-H motif" evidence="2">
    <location>
        <begin position="50"/>
        <end position="69"/>
    </location>
</feature>
<dbReference type="PROSITE" id="PS01081">
    <property type="entry name" value="HTH_TETR_1"/>
    <property type="match status" value="1"/>
</dbReference>
<evidence type="ECO:0000256" key="1">
    <source>
        <dbReference type="ARBA" id="ARBA00023125"/>
    </source>
</evidence>
<protein>
    <submittedName>
        <fullName evidence="4">TetR/AcrR family transcriptional regulator</fullName>
    </submittedName>
</protein>
<dbReference type="PANTHER" id="PTHR30055">
    <property type="entry name" value="HTH-TYPE TRANSCRIPTIONAL REGULATOR RUTR"/>
    <property type="match status" value="1"/>
</dbReference>
<dbReference type="PRINTS" id="PR00455">
    <property type="entry name" value="HTHTETR"/>
</dbReference>
<dbReference type="EMBL" id="JAAGWY010000001">
    <property type="protein sequence ID" value="NEN05445.1"/>
    <property type="molecule type" value="Genomic_DNA"/>
</dbReference>
<proteinExistence type="predicted"/>
<sequence>MSSSAAPPSVRRVASERIVLPDAMATPDTRGRILEAALGLFAERGYAGTSIRDIAGAVGIQSATLYGHFPSKEHILAELAQAGHEAHRRRLADAMAGAGADPVDQLAALVRAHVLFHTEFAMLAIVANAELEALSPELVAGSIRPRSETERLFTGTIDRGIELGRFSTPDAWLAAAAIGGMGLRVASWFGPGARMTADAVADTYVEFALRILGASR</sequence>
<dbReference type="AlphaFoldDB" id="A0A6L9XW16"/>
<dbReference type="InterPro" id="IPR041490">
    <property type="entry name" value="KstR2_TetR_C"/>
</dbReference>
<dbReference type="InterPro" id="IPR009057">
    <property type="entry name" value="Homeodomain-like_sf"/>
</dbReference>
<dbReference type="SUPFAM" id="SSF46689">
    <property type="entry name" value="Homeodomain-like"/>
    <property type="match status" value="1"/>
</dbReference>
<dbReference type="Pfam" id="PF17932">
    <property type="entry name" value="TetR_C_24"/>
    <property type="match status" value="1"/>
</dbReference>
<keyword evidence="1 2" id="KW-0238">DNA-binding</keyword>
<dbReference type="Proteomes" id="UP000474967">
    <property type="component" value="Unassembled WGS sequence"/>
</dbReference>
<evidence type="ECO:0000313" key="5">
    <source>
        <dbReference type="Proteomes" id="UP000474967"/>
    </source>
</evidence>
<evidence type="ECO:0000313" key="4">
    <source>
        <dbReference type="EMBL" id="NEN05445.1"/>
    </source>
</evidence>
<comment type="caution">
    <text evidence="4">The sequence shown here is derived from an EMBL/GenBank/DDBJ whole genome shotgun (WGS) entry which is preliminary data.</text>
</comment>
<dbReference type="GO" id="GO:0000976">
    <property type="term" value="F:transcription cis-regulatory region binding"/>
    <property type="evidence" value="ECO:0007669"/>
    <property type="project" value="TreeGrafter"/>
</dbReference>
<accession>A0A6L9XW16</accession>
<keyword evidence="5" id="KW-1185">Reference proteome</keyword>
<dbReference type="InterPro" id="IPR023772">
    <property type="entry name" value="DNA-bd_HTH_TetR-type_CS"/>
</dbReference>
<dbReference type="Pfam" id="PF00440">
    <property type="entry name" value="TetR_N"/>
    <property type="match status" value="1"/>
</dbReference>
<dbReference type="InterPro" id="IPR001647">
    <property type="entry name" value="HTH_TetR"/>
</dbReference>
<dbReference type="RefSeq" id="WP_163288658.1">
    <property type="nucleotide sequence ID" value="NZ_JAAGWY010000001.1"/>
</dbReference>
<feature type="domain" description="HTH tetR-type" evidence="3">
    <location>
        <begin position="27"/>
        <end position="87"/>
    </location>
</feature>
<reference evidence="4 5" key="1">
    <citation type="journal article" date="2014" name="J. Microbiol.">
        <title>Diaminobutyricibacter tongyongensis gen. nov., sp. nov. and Homoserinibacter gongjuensis gen. nov., sp. nov. belong to the family Microbacteriaceae.</title>
        <authorList>
            <person name="Kim S.J."/>
            <person name="Ahn J.H."/>
            <person name="Weon H.Y."/>
            <person name="Hamada M."/>
            <person name="Suzuki K."/>
            <person name="Kwon S.W."/>
        </authorList>
    </citation>
    <scope>NUCLEOTIDE SEQUENCE [LARGE SCALE GENOMIC DNA]</scope>
    <source>
        <strain evidence="4 5">NBRC 108724</strain>
    </source>
</reference>
<dbReference type="GO" id="GO:0003700">
    <property type="term" value="F:DNA-binding transcription factor activity"/>
    <property type="evidence" value="ECO:0007669"/>
    <property type="project" value="TreeGrafter"/>
</dbReference>
<dbReference type="Gene3D" id="1.10.357.10">
    <property type="entry name" value="Tetracycline Repressor, domain 2"/>
    <property type="match status" value="1"/>
</dbReference>
<dbReference type="InterPro" id="IPR050109">
    <property type="entry name" value="HTH-type_TetR-like_transc_reg"/>
</dbReference>
<dbReference type="InterPro" id="IPR036271">
    <property type="entry name" value="Tet_transcr_reg_TetR-rel_C_sf"/>
</dbReference>
<name>A0A6L9XW16_9MICO</name>
<dbReference type="PANTHER" id="PTHR30055:SF200">
    <property type="entry name" value="HTH-TYPE TRANSCRIPTIONAL REPRESSOR BDCR"/>
    <property type="match status" value="1"/>
</dbReference>
<evidence type="ECO:0000259" key="3">
    <source>
        <dbReference type="PROSITE" id="PS50977"/>
    </source>
</evidence>